<name>A0AA88ABK9_FICCA</name>
<gene>
    <name evidence="2" type="ORF">TIFTF001_021962</name>
</gene>
<protein>
    <submittedName>
        <fullName evidence="2">Uncharacterized protein</fullName>
    </submittedName>
</protein>
<organism evidence="2 3">
    <name type="scientific">Ficus carica</name>
    <name type="common">Common fig</name>
    <dbReference type="NCBI Taxonomy" id="3494"/>
    <lineage>
        <taxon>Eukaryota</taxon>
        <taxon>Viridiplantae</taxon>
        <taxon>Streptophyta</taxon>
        <taxon>Embryophyta</taxon>
        <taxon>Tracheophyta</taxon>
        <taxon>Spermatophyta</taxon>
        <taxon>Magnoliopsida</taxon>
        <taxon>eudicotyledons</taxon>
        <taxon>Gunneridae</taxon>
        <taxon>Pentapetalae</taxon>
        <taxon>rosids</taxon>
        <taxon>fabids</taxon>
        <taxon>Rosales</taxon>
        <taxon>Moraceae</taxon>
        <taxon>Ficeae</taxon>
        <taxon>Ficus</taxon>
    </lineage>
</organism>
<dbReference type="EMBL" id="BTGU01000043">
    <property type="protein sequence ID" value="GMN52814.1"/>
    <property type="molecule type" value="Genomic_DNA"/>
</dbReference>
<comment type="caution">
    <text evidence="2">The sequence shown here is derived from an EMBL/GenBank/DDBJ whole genome shotgun (WGS) entry which is preliminary data.</text>
</comment>
<evidence type="ECO:0000313" key="3">
    <source>
        <dbReference type="Proteomes" id="UP001187192"/>
    </source>
</evidence>
<sequence length="87" mass="9817">MRAVSDFWRRICWGEGGGGREWRGREGRAKERDDLSVSDIGSGGGGGGRERRSGSDLWEMGREGRGEREKRNIFLEKAQNVLLMLSF</sequence>
<feature type="compositionally biased region" description="Basic and acidic residues" evidence="1">
    <location>
        <begin position="48"/>
        <end position="66"/>
    </location>
</feature>
<dbReference type="AlphaFoldDB" id="A0AA88ABK9"/>
<dbReference type="Proteomes" id="UP001187192">
    <property type="component" value="Unassembled WGS sequence"/>
</dbReference>
<proteinExistence type="predicted"/>
<keyword evidence="3" id="KW-1185">Reference proteome</keyword>
<reference evidence="2" key="1">
    <citation type="submission" date="2023-07" db="EMBL/GenBank/DDBJ databases">
        <title>draft genome sequence of fig (Ficus carica).</title>
        <authorList>
            <person name="Takahashi T."/>
            <person name="Nishimura K."/>
        </authorList>
    </citation>
    <scope>NUCLEOTIDE SEQUENCE</scope>
</reference>
<feature type="region of interest" description="Disordered" evidence="1">
    <location>
        <begin position="15"/>
        <end position="66"/>
    </location>
</feature>
<evidence type="ECO:0000256" key="1">
    <source>
        <dbReference type="SAM" id="MobiDB-lite"/>
    </source>
</evidence>
<accession>A0AA88ABK9</accession>
<evidence type="ECO:0000313" key="2">
    <source>
        <dbReference type="EMBL" id="GMN52814.1"/>
    </source>
</evidence>
<feature type="compositionally biased region" description="Basic and acidic residues" evidence="1">
    <location>
        <begin position="18"/>
        <end position="35"/>
    </location>
</feature>